<evidence type="ECO:0000313" key="3">
    <source>
        <dbReference type="EMBL" id="MDQ0440182.1"/>
    </source>
</evidence>
<proteinExistence type="predicted"/>
<dbReference type="InterPro" id="IPR028098">
    <property type="entry name" value="Glyco_trans_4-like_N"/>
</dbReference>
<reference evidence="3 4" key="1">
    <citation type="submission" date="2023-07" db="EMBL/GenBank/DDBJ databases">
        <title>Genomic Encyclopedia of Type Strains, Phase IV (KMG-IV): sequencing the most valuable type-strain genomes for metagenomic binning, comparative biology and taxonomic classification.</title>
        <authorList>
            <person name="Goeker M."/>
        </authorList>
    </citation>
    <scope>NUCLEOTIDE SEQUENCE [LARGE SCALE GENOMIC DNA]</scope>
    <source>
        <strain evidence="3 4">B6-8</strain>
    </source>
</reference>
<evidence type="ECO:0000259" key="2">
    <source>
        <dbReference type="Pfam" id="PF13439"/>
    </source>
</evidence>
<dbReference type="InterPro" id="IPR001296">
    <property type="entry name" value="Glyco_trans_1"/>
</dbReference>
<gene>
    <name evidence="3" type="ORF">QO014_004595</name>
</gene>
<evidence type="ECO:0000313" key="4">
    <source>
        <dbReference type="Proteomes" id="UP001241603"/>
    </source>
</evidence>
<accession>A0ABU0HCY0</accession>
<feature type="domain" description="Glycosyl transferase family 1" evidence="1">
    <location>
        <begin position="222"/>
        <end position="376"/>
    </location>
</feature>
<dbReference type="RefSeq" id="WP_266351053.1">
    <property type="nucleotide sequence ID" value="NZ_JAPKNG010000007.1"/>
</dbReference>
<dbReference type="InterPro" id="IPR050194">
    <property type="entry name" value="Glycosyltransferase_grp1"/>
</dbReference>
<dbReference type="Pfam" id="PF13439">
    <property type="entry name" value="Glyco_transf_4"/>
    <property type="match status" value="1"/>
</dbReference>
<dbReference type="EMBL" id="JAUSVO010000007">
    <property type="protein sequence ID" value="MDQ0440182.1"/>
    <property type="molecule type" value="Genomic_DNA"/>
</dbReference>
<dbReference type="Proteomes" id="UP001241603">
    <property type="component" value="Unassembled WGS sequence"/>
</dbReference>
<evidence type="ECO:0000259" key="1">
    <source>
        <dbReference type="Pfam" id="PF00534"/>
    </source>
</evidence>
<comment type="caution">
    <text evidence="3">The sequence shown here is derived from an EMBL/GenBank/DDBJ whole genome shotgun (WGS) entry which is preliminary data.</text>
</comment>
<dbReference type="Pfam" id="PF00534">
    <property type="entry name" value="Glycos_transf_1"/>
    <property type="match status" value="1"/>
</dbReference>
<organism evidence="3 4">
    <name type="scientific">Kaistia dalseonensis</name>
    <dbReference type="NCBI Taxonomy" id="410840"/>
    <lineage>
        <taxon>Bacteria</taxon>
        <taxon>Pseudomonadati</taxon>
        <taxon>Pseudomonadota</taxon>
        <taxon>Alphaproteobacteria</taxon>
        <taxon>Hyphomicrobiales</taxon>
        <taxon>Kaistiaceae</taxon>
        <taxon>Kaistia</taxon>
    </lineage>
</organism>
<protein>
    <submittedName>
        <fullName evidence="3">Glycosyltransferase involved in cell wall biosynthesis</fullName>
    </submittedName>
</protein>
<feature type="domain" description="Glycosyltransferase subfamily 4-like N-terminal" evidence="2">
    <location>
        <begin position="15"/>
        <end position="135"/>
    </location>
</feature>
<dbReference type="PANTHER" id="PTHR45947">
    <property type="entry name" value="SULFOQUINOVOSYL TRANSFERASE SQD2"/>
    <property type="match status" value="1"/>
</dbReference>
<name>A0ABU0HCY0_9HYPH</name>
<dbReference type="PANTHER" id="PTHR45947:SF3">
    <property type="entry name" value="SULFOQUINOVOSYL TRANSFERASE SQD2"/>
    <property type="match status" value="1"/>
</dbReference>
<dbReference type="Gene3D" id="3.40.50.2000">
    <property type="entry name" value="Glycogen Phosphorylase B"/>
    <property type="match status" value="2"/>
</dbReference>
<keyword evidence="4" id="KW-1185">Reference proteome</keyword>
<sequence>MRILVVAALYPPHVIGGAEISAANLTRWLARQGHEMAVLTAAGPGEAEIHGERVDGVRIWRMHAPHLYPVSVFPGAPSWQKPVWHLQDHVDPRSRGLMARVLDAFRPDFVNVHILQGLGYTGLAAIAARRVPVLYILPDLGLACIRMSMYRDGQDCERPCGACRLSARWKLHLTGRIERLGFLSPSRANLAALEELGVLGTRPRLSVLNPNRYPPPRVARTSSDSPRLLYVGRLHETKGVEELLAALAPLASRYRFSIDILGTGPSEAPLRARYGGEPWVGFHGRVAAEEVSDRMQNADLLCVPSLWRENAPGVAVQALSLGLPVLASNRGGLPELVRPGWNGDLLPAGDIEAWRATLQSVFRAPEIIAAWRRNAEAEASTGRFDQDRLGREIMAFMASIAGPGWSEP</sequence>
<dbReference type="SUPFAM" id="SSF53756">
    <property type="entry name" value="UDP-Glycosyltransferase/glycogen phosphorylase"/>
    <property type="match status" value="1"/>
</dbReference>